<comment type="caution">
    <text evidence="1">The sequence shown here is derived from an EMBL/GenBank/DDBJ whole genome shotgun (WGS) entry which is preliminary data.</text>
</comment>
<protein>
    <submittedName>
        <fullName evidence="1">Uncharacterized protein</fullName>
    </submittedName>
</protein>
<keyword evidence="2" id="KW-1185">Reference proteome</keyword>
<proteinExistence type="predicted"/>
<sequence>MPNVLSYDTDINGTPPLLNQIFTPIGNMSCMEPFLVDVEVYLLRLHMDNVHYLDLRMSQRVTYTFPRIVCTIGDTLHNLHLYYAPSTNTVQVSVSLGDLVSVLLPISMWMPSPGAASTSELRLNVLMGHNQVDDTVLEPVTESVRSVLIHRIEGEYHPFCGAFKLALVYSEASPHVASDVDAFELLLLSVGACEDVGAAICTGIEVAVNRDLYVSGISD</sequence>
<evidence type="ECO:0000313" key="1">
    <source>
        <dbReference type="EMBL" id="KAK0492678.1"/>
    </source>
</evidence>
<dbReference type="EMBL" id="JAUEPU010000028">
    <property type="protein sequence ID" value="KAK0492678.1"/>
    <property type="molecule type" value="Genomic_DNA"/>
</dbReference>
<dbReference type="Proteomes" id="UP001175228">
    <property type="component" value="Unassembled WGS sequence"/>
</dbReference>
<reference evidence="1" key="1">
    <citation type="submission" date="2023-06" db="EMBL/GenBank/DDBJ databases">
        <authorList>
            <consortium name="Lawrence Berkeley National Laboratory"/>
            <person name="Ahrendt S."/>
            <person name="Sahu N."/>
            <person name="Indic B."/>
            <person name="Wong-Bajracharya J."/>
            <person name="Merenyi Z."/>
            <person name="Ke H.-M."/>
            <person name="Monk M."/>
            <person name="Kocsube S."/>
            <person name="Drula E."/>
            <person name="Lipzen A."/>
            <person name="Balint B."/>
            <person name="Henrissat B."/>
            <person name="Andreopoulos B."/>
            <person name="Martin F.M."/>
            <person name="Harder C.B."/>
            <person name="Rigling D."/>
            <person name="Ford K.L."/>
            <person name="Foster G.D."/>
            <person name="Pangilinan J."/>
            <person name="Papanicolaou A."/>
            <person name="Barry K."/>
            <person name="LaButti K."/>
            <person name="Viragh M."/>
            <person name="Koriabine M."/>
            <person name="Yan M."/>
            <person name="Riley R."/>
            <person name="Champramary S."/>
            <person name="Plett K.L."/>
            <person name="Tsai I.J."/>
            <person name="Slot J."/>
            <person name="Sipos G."/>
            <person name="Plett J."/>
            <person name="Nagy L.G."/>
            <person name="Grigoriev I.V."/>
        </authorList>
    </citation>
    <scope>NUCLEOTIDE SEQUENCE</scope>
    <source>
        <strain evidence="1">HWK02</strain>
    </source>
</reference>
<accession>A0AA39PY06</accession>
<name>A0AA39PY06_9AGAR</name>
<organism evidence="1 2">
    <name type="scientific">Armillaria luteobubalina</name>
    <dbReference type="NCBI Taxonomy" id="153913"/>
    <lineage>
        <taxon>Eukaryota</taxon>
        <taxon>Fungi</taxon>
        <taxon>Dikarya</taxon>
        <taxon>Basidiomycota</taxon>
        <taxon>Agaricomycotina</taxon>
        <taxon>Agaricomycetes</taxon>
        <taxon>Agaricomycetidae</taxon>
        <taxon>Agaricales</taxon>
        <taxon>Marasmiineae</taxon>
        <taxon>Physalacriaceae</taxon>
        <taxon>Armillaria</taxon>
    </lineage>
</organism>
<dbReference type="AlphaFoldDB" id="A0AA39PY06"/>
<evidence type="ECO:0000313" key="2">
    <source>
        <dbReference type="Proteomes" id="UP001175228"/>
    </source>
</evidence>
<gene>
    <name evidence="1" type="ORF">EDD18DRAFT_1357511</name>
</gene>